<reference evidence="2 3" key="1">
    <citation type="submission" date="2019-09" db="EMBL/GenBank/DDBJ databases">
        <title>Arenimonas chukotkensis sp. nov., a bacterium isolated from Chukotka hot spring, Arctic region, Russia.</title>
        <authorList>
            <person name="Zayulina K.S."/>
            <person name="Prokofeva M.I."/>
            <person name="Elcheninov A.G."/>
            <person name="Novikov A."/>
            <person name="Kochetkova T.V."/>
            <person name="Kublanov I.V."/>
        </authorList>
    </citation>
    <scope>NUCLEOTIDE SEQUENCE [LARGE SCALE GENOMIC DNA]</scope>
    <source>
        <strain evidence="2 3">3729k</strain>
    </source>
</reference>
<proteinExistence type="predicted"/>
<dbReference type="RefSeq" id="WP_149860358.1">
    <property type="nucleotide sequence ID" value="NZ_VUOD01000004.1"/>
</dbReference>
<dbReference type="Proteomes" id="UP000322165">
    <property type="component" value="Unassembled WGS sequence"/>
</dbReference>
<evidence type="ECO:0000313" key="3">
    <source>
        <dbReference type="Proteomes" id="UP000322165"/>
    </source>
</evidence>
<evidence type="ECO:0000256" key="1">
    <source>
        <dbReference type="SAM" id="Phobius"/>
    </source>
</evidence>
<feature type="transmembrane region" description="Helical" evidence="1">
    <location>
        <begin position="28"/>
        <end position="48"/>
    </location>
</feature>
<keyword evidence="1" id="KW-0812">Transmembrane</keyword>
<organism evidence="2 3">
    <name type="scientific">Arenimonas fontis</name>
    <dbReference type="NCBI Taxonomy" id="2608255"/>
    <lineage>
        <taxon>Bacteria</taxon>
        <taxon>Pseudomonadati</taxon>
        <taxon>Pseudomonadota</taxon>
        <taxon>Gammaproteobacteria</taxon>
        <taxon>Lysobacterales</taxon>
        <taxon>Lysobacteraceae</taxon>
        <taxon>Arenimonas</taxon>
    </lineage>
</organism>
<keyword evidence="1" id="KW-0472">Membrane</keyword>
<accession>A0A5B2ZA11</accession>
<sequence length="175" mass="18410">MNDLPAFFLRLGLAGILADRGLAGLAGAAALTVALPSVLAMLAALALLVGYQVRALALAAGLLALVQAMSMPWDFRTALAGLPVAGHLLTAVGLLALALLGPGGFSLDAWLRRRLLRRLECGCAMDGAFTTARSGWGQRLADACVEARLRHMPAVLRWLRSPGTGPDPDQFHYRS</sequence>
<protein>
    <submittedName>
        <fullName evidence="2">Uncharacterized protein</fullName>
    </submittedName>
</protein>
<keyword evidence="3" id="KW-1185">Reference proteome</keyword>
<feature type="transmembrane region" description="Helical" evidence="1">
    <location>
        <begin position="55"/>
        <end position="73"/>
    </location>
</feature>
<gene>
    <name evidence="2" type="ORF">F0415_06280</name>
</gene>
<name>A0A5B2ZA11_9GAMM</name>
<feature type="transmembrane region" description="Helical" evidence="1">
    <location>
        <begin position="85"/>
        <end position="111"/>
    </location>
</feature>
<evidence type="ECO:0000313" key="2">
    <source>
        <dbReference type="EMBL" id="KAA2284859.1"/>
    </source>
</evidence>
<dbReference type="EMBL" id="VUOD01000004">
    <property type="protein sequence ID" value="KAA2284859.1"/>
    <property type="molecule type" value="Genomic_DNA"/>
</dbReference>
<keyword evidence="1" id="KW-1133">Transmembrane helix</keyword>
<comment type="caution">
    <text evidence="2">The sequence shown here is derived from an EMBL/GenBank/DDBJ whole genome shotgun (WGS) entry which is preliminary data.</text>
</comment>
<dbReference type="AlphaFoldDB" id="A0A5B2ZA11"/>
<reference evidence="2 3" key="2">
    <citation type="submission" date="2019-09" db="EMBL/GenBank/DDBJ databases">
        <authorList>
            <person name="Mazur A."/>
        </authorList>
    </citation>
    <scope>NUCLEOTIDE SEQUENCE [LARGE SCALE GENOMIC DNA]</scope>
    <source>
        <strain evidence="2 3">3729k</strain>
    </source>
</reference>